<keyword evidence="3" id="KW-0732">Signal</keyword>
<feature type="signal peptide" evidence="3">
    <location>
        <begin position="1"/>
        <end position="25"/>
    </location>
</feature>
<dbReference type="PANTHER" id="PTHR22835">
    <property type="entry name" value="ZINC FINGER FYVE DOMAIN CONTAINING PROTEIN"/>
    <property type="match status" value="1"/>
</dbReference>
<dbReference type="PANTHER" id="PTHR22835:SF517">
    <property type="entry name" value="GDSL-LIKE LIPASE_ACYLHYDROLASE FAMILY PROTEIN, EXPRESSED"/>
    <property type="match status" value="1"/>
</dbReference>
<gene>
    <name evidence="4" type="ORF">MIMGU_mgv1a022150mg</name>
</gene>
<dbReference type="GO" id="GO:0016788">
    <property type="term" value="F:hydrolase activity, acting on ester bonds"/>
    <property type="evidence" value="ECO:0007669"/>
    <property type="project" value="InterPro"/>
</dbReference>
<name>A0A022S4N2_ERYGU</name>
<feature type="chain" id="PRO_5001505378" description="SGNH hydrolase-type esterase domain-containing protein" evidence="3">
    <location>
        <begin position="26"/>
        <end position="275"/>
    </location>
</feature>
<evidence type="ECO:0000256" key="2">
    <source>
        <dbReference type="ARBA" id="ARBA00023180"/>
    </source>
</evidence>
<dbReference type="InterPro" id="IPR036514">
    <property type="entry name" value="SGNH_hydro_sf"/>
</dbReference>
<dbReference type="EMBL" id="KI630171">
    <property type="protein sequence ID" value="EYU46300.1"/>
    <property type="molecule type" value="Genomic_DNA"/>
</dbReference>
<reference evidence="4 5" key="1">
    <citation type="journal article" date="2013" name="Proc. Natl. Acad. Sci. U.S.A.">
        <title>Fine-scale variation in meiotic recombination in Mimulus inferred from population shotgun sequencing.</title>
        <authorList>
            <person name="Hellsten U."/>
            <person name="Wright K.M."/>
            <person name="Jenkins J."/>
            <person name="Shu S."/>
            <person name="Yuan Y."/>
            <person name="Wessler S.R."/>
            <person name="Schmutz J."/>
            <person name="Willis J.H."/>
            <person name="Rokhsar D.S."/>
        </authorList>
    </citation>
    <scope>NUCLEOTIDE SEQUENCE [LARGE SCALE GENOMIC DNA]</scope>
    <source>
        <strain evidence="5">cv. DUN x IM62</strain>
    </source>
</reference>
<feature type="non-terminal residue" evidence="4">
    <location>
        <position position="275"/>
    </location>
</feature>
<dbReference type="InterPro" id="IPR001087">
    <property type="entry name" value="GDSL"/>
</dbReference>
<evidence type="ECO:0000313" key="4">
    <source>
        <dbReference type="EMBL" id="EYU46300.1"/>
    </source>
</evidence>
<dbReference type="AlphaFoldDB" id="A0A022S4N2"/>
<sequence>MAKLFFLLLSLCFLLLCCAPSYTNSHQICKLDLLYQSRDTISGRNFIRQVPVHSMSGHLTSICLDRKDCRGKLGRALSLVGEVSGNYYNDAILQGKTTEELTSMVPDVVDATIDAARKLINLGTTRVVIPGNFPIGCFPIYQTASVRNSSTEYDENQCVKQLNEFAKYHNQQLQQGIERLNEEKPHATVIYADYYKAYQYLLRYARFTGMDTEKACCGIGGKYNFNMTRRCGSRGVPICTDAERYVSWDGVHLTQKSLKIMARSLLFNIFPKLQC</sequence>
<evidence type="ECO:0008006" key="6">
    <source>
        <dbReference type="Google" id="ProtNLM"/>
    </source>
</evidence>
<protein>
    <recommendedName>
        <fullName evidence="6">SGNH hydrolase-type esterase domain-containing protein</fullName>
    </recommendedName>
</protein>
<dbReference type="Pfam" id="PF00657">
    <property type="entry name" value="Lipase_GDSL"/>
    <property type="match status" value="1"/>
</dbReference>
<keyword evidence="5" id="KW-1185">Reference proteome</keyword>
<proteinExistence type="inferred from homology"/>
<evidence type="ECO:0000256" key="3">
    <source>
        <dbReference type="SAM" id="SignalP"/>
    </source>
</evidence>
<evidence type="ECO:0000256" key="1">
    <source>
        <dbReference type="ARBA" id="ARBA00008668"/>
    </source>
</evidence>
<dbReference type="Gene3D" id="3.40.50.1110">
    <property type="entry name" value="SGNH hydrolase"/>
    <property type="match status" value="1"/>
</dbReference>
<comment type="similarity">
    <text evidence="1">Belongs to the 'GDSL' lipolytic enzyme family.</text>
</comment>
<keyword evidence="2" id="KW-0325">Glycoprotein</keyword>
<evidence type="ECO:0000313" key="5">
    <source>
        <dbReference type="Proteomes" id="UP000030748"/>
    </source>
</evidence>
<organism evidence="4 5">
    <name type="scientific">Erythranthe guttata</name>
    <name type="common">Yellow monkey flower</name>
    <name type="synonym">Mimulus guttatus</name>
    <dbReference type="NCBI Taxonomy" id="4155"/>
    <lineage>
        <taxon>Eukaryota</taxon>
        <taxon>Viridiplantae</taxon>
        <taxon>Streptophyta</taxon>
        <taxon>Embryophyta</taxon>
        <taxon>Tracheophyta</taxon>
        <taxon>Spermatophyta</taxon>
        <taxon>Magnoliopsida</taxon>
        <taxon>eudicotyledons</taxon>
        <taxon>Gunneridae</taxon>
        <taxon>Pentapetalae</taxon>
        <taxon>asterids</taxon>
        <taxon>lamiids</taxon>
        <taxon>Lamiales</taxon>
        <taxon>Phrymaceae</taxon>
        <taxon>Erythranthe</taxon>
    </lineage>
</organism>
<dbReference type="Proteomes" id="UP000030748">
    <property type="component" value="Unassembled WGS sequence"/>
</dbReference>
<dbReference type="STRING" id="4155.A0A022S4N2"/>
<accession>A0A022S4N2</accession>